<keyword evidence="4" id="KW-1185">Reference proteome</keyword>
<dbReference type="KEGG" id="smaa:IT774_03020"/>
<dbReference type="EMBL" id="CP064795">
    <property type="protein sequence ID" value="QPG06199.1"/>
    <property type="molecule type" value="Genomic_DNA"/>
</dbReference>
<reference evidence="3 4" key="1">
    <citation type="submission" date="2020-11" db="EMBL/GenBank/DDBJ databases">
        <title>Complete genome sequence for Salinimonas sp. strain G2-b.</title>
        <authorList>
            <person name="Park S.-J."/>
        </authorList>
    </citation>
    <scope>NUCLEOTIDE SEQUENCE [LARGE SCALE GENOMIC DNA]</scope>
    <source>
        <strain evidence="3 4">G2-b</strain>
    </source>
</reference>
<feature type="signal peptide" evidence="2">
    <location>
        <begin position="1"/>
        <end position="21"/>
    </location>
</feature>
<dbReference type="AlphaFoldDB" id="A0A7S9HDI8"/>
<feature type="chain" id="PRO_5033006369" evidence="2">
    <location>
        <begin position="22"/>
        <end position="176"/>
    </location>
</feature>
<name>A0A7S9HDI8_9ALTE</name>
<dbReference type="RefSeq" id="WP_195811276.1">
    <property type="nucleotide sequence ID" value="NZ_CP064795.1"/>
</dbReference>
<dbReference type="InterPro" id="IPR013783">
    <property type="entry name" value="Ig-like_fold"/>
</dbReference>
<feature type="region of interest" description="Disordered" evidence="1">
    <location>
        <begin position="53"/>
        <end position="72"/>
    </location>
</feature>
<keyword evidence="2" id="KW-0732">Signal</keyword>
<evidence type="ECO:0000313" key="3">
    <source>
        <dbReference type="EMBL" id="QPG06199.1"/>
    </source>
</evidence>
<sequence>MKLRIAIFVIFNWCYMPHVTAQVYKVEKEDGTVVFTDTPAAADSKTVTFDAKTSNITPTLPGKAPAAPTPQPQKKVRYTINIASPAPEATIRNNKGKVSIVASASPKPVGRYQLTLDDKVIKQNSSGSFALSGVPRGAHTFQIQLLGNKGKTLASSKTQTFYMHQASALINQGSAQ</sequence>
<dbReference type="Gene3D" id="2.60.40.10">
    <property type="entry name" value="Immunoglobulins"/>
    <property type="match status" value="1"/>
</dbReference>
<organism evidence="3 4">
    <name type="scientific">Salinimonas marina</name>
    <dbReference type="NCBI Taxonomy" id="2785918"/>
    <lineage>
        <taxon>Bacteria</taxon>
        <taxon>Pseudomonadati</taxon>
        <taxon>Pseudomonadota</taxon>
        <taxon>Gammaproteobacteria</taxon>
        <taxon>Alteromonadales</taxon>
        <taxon>Alteromonadaceae</taxon>
        <taxon>Alteromonas/Salinimonas group</taxon>
        <taxon>Salinimonas</taxon>
    </lineage>
</organism>
<evidence type="ECO:0000313" key="4">
    <source>
        <dbReference type="Proteomes" id="UP000595095"/>
    </source>
</evidence>
<protein>
    <submittedName>
        <fullName evidence="3">DUF4124 domain-containing protein</fullName>
    </submittedName>
</protein>
<evidence type="ECO:0000256" key="2">
    <source>
        <dbReference type="SAM" id="SignalP"/>
    </source>
</evidence>
<evidence type="ECO:0000256" key="1">
    <source>
        <dbReference type="SAM" id="MobiDB-lite"/>
    </source>
</evidence>
<gene>
    <name evidence="3" type="ORF">IT774_03020</name>
</gene>
<accession>A0A7S9HDI8</accession>
<proteinExistence type="predicted"/>
<dbReference type="Proteomes" id="UP000595095">
    <property type="component" value="Chromosome"/>
</dbReference>